<evidence type="ECO:0000256" key="1">
    <source>
        <dbReference type="ARBA" id="ARBA00004123"/>
    </source>
</evidence>
<dbReference type="STRING" id="5762.D2VE22"/>
<evidence type="ECO:0000313" key="8">
    <source>
        <dbReference type="EMBL" id="EFC45002.1"/>
    </source>
</evidence>
<dbReference type="Gene3D" id="2.130.10.10">
    <property type="entry name" value="YVTN repeat-like/Quinoprotein amine dehydrogenase"/>
    <property type="match status" value="1"/>
</dbReference>
<dbReference type="InterPro" id="IPR015943">
    <property type="entry name" value="WD40/YVTN_repeat-like_dom_sf"/>
</dbReference>
<dbReference type="CDD" id="cd00200">
    <property type="entry name" value="WD40"/>
    <property type="match status" value="1"/>
</dbReference>
<protein>
    <submittedName>
        <fullName evidence="8">U3 small nucleolar interacting protein 2</fullName>
    </submittedName>
</protein>
<accession>D2VE22</accession>
<dbReference type="GO" id="GO:0034511">
    <property type="term" value="F:U3 snoRNA binding"/>
    <property type="evidence" value="ECO:0007669"/>
    <property type="project" value="InterPro"/>
</dbReference>
<reference evidence="8 9" key="1">
    <citation type="journal article" date="2010" name="Cell">
        <title>The genome of Naegleria gruberi illuminates early eukaryotic versatility.</title>
        <authorList>
            <person name="Fritz-Laylin L.K."/>
            <person name="Prochnik S.E."/>
            <person name="Ginger M.L."/>
            <person name="Dacks J.B."/>
            <person name="Carpenter M.L."/>
            <person name="Field M.C."/>
            <person name="Kuo A."/>
            <person name="Paredez A."/>
            <person name="Chapman J."/>
            <person name="Pham J."/>
            <person name="Shu S."/>
            <person name="Neupane R."/>
            <person name="Cipriano M."/>
            <person name="Mancuso J."/>
            <person name="Tu H."/>
            <person name="Salamov A."/>
            <person name="Lindquist E."/>
            <person name="Shapiro H."/>
            <person name="Lucas S."/>
            <person name="Grigoriev I.V."/>
            <person name="Cande W.Z."/>
            <person name="Fulton C."/>
            <person name="Rokhsar D.S."/>
            <person name="Dawson S.C."/>
        </authorList>
    </citation>
    <scope>NUCLEOTIDE SEQUENCE [LARGE SCALE GENOMIC DNA]</scope>
    <source>
        <strain evidence="8 9">NEG-M</strain>
    </source>
</reference>
<feature type="compositionally biased region" description="Acidic residues" evidence="7">
    <location>
        <begin position="506"/>
        <end position="526"/>
    </location>
</feature>
<dbReference type="PROSITE" id="PS00678">
    <property type="entry name" value="WD_REPEATS_1"/>
    <property type="match status" value="1"/>
</dbReference>
<evidence type="ECO:0000256" key="2">
    <source>
        <dbReference type="ARBA" id="ARBA00022574"/>
    </source>
</evidence>
<dbReference type="InterPro" id="IPR036322">
    <property type="entry name" value="WD40_repeat_dom_sf"/>
</dbReference>
<dbReference type="PRINTS" id="PR00320">
    <property type="entry name" value="GPROTEINBRPT"/>
</dbReference>
<dbReference type="InterPro" id="IPR020472">
    <property type="entry name" value="WD40_PAC1"/>
</dbReference>
<dbReference type="SUPFAM" id="SSF50978">
    <property type="entry name" value="WD40 repeat-like"/>
    <property type="match status" value="1"/>
</dbReference>
<comment type="subcellular location">
    <subcellularLocation>
        <location evidence="1">Nucleus</location>
    </subcellularLocation>
</comment>
<proteinExistence type="predicted"/>
<dbReference type="InParanoid" id="D2VE22"/>
<feature type="region of interest" description="Disordered" evidence="7">
    <location>
        <begin position="494"/>
        <end position="526"/>
    </location>
</feature>
<organism evidence="9">
    <name type="scientific">Naegleria gruberi</name>
    <name type="common">Amoeba</name>
    <dbReference type="NCBI Taxonomy" id="5762"/>
    <lineage>
        <taxon>Eukaryota</taxon>
        <taxon>Discoba</taxon>
        <taxon>Heterolobosea</taxon>
        <taxon>Tetramitia</taxon>
        <taxon>Eutetramitia</taxon>
        <taxon>Vahlkampfiidae</taxon>
        <taxon>Naegleria</taxon>
    </lineage>
</organism>
<dbReference type="eggNOG" id="KOG0299">
    <property type="taxonomic scope" value="Eukaryota"/>
</dbReference>
<dbReference type="SMART" id="SM00320">
    <property type="entry name" value="WD40"/>
    <property type="match status" value="6"/>
</dbReference>
<evidence type="ECO:0000256" key="4">
    <source>
        <dbReference type="ARBA" id="ARBA00023242"/>
    </source>
</evidence>
<keyword evidence="3" id="KW-0677">Repeat</keyword>
<sequence>MKRDKKFANIKNKIQNLKKRKTTPNEKKRQVQYNEDDDIIHSSEEEFEVSAEQLAKTADDDDEKVIRDASEVVEQKEEEEKLTAAEKRVLNAKQFLDNLKQYEEDKEDQDEYNQMLNEQDPIAQALKREALKAKKQIPSSYHKYLEELDFKDEGVVTFLKGHKKPPTCISLDNTNSQQLKGFSVGKDGCIINWDFNKGSKISITKKAHDNLEILSCALSFDGNILATGGKDCKIRLWDTKTMKQIDVLDGHFKPVTSLAFQMGHLSNITGSSNNSSYAYQLYSGSMDRTVKVWDAKECSFVDTLYGHESEVQGIDTMITPHALSCGSDATLRYWKVEDETQLIYKSSTTKYSIDCMKMLRENCFLSGSQDGSLSLWLKTKKKPISHFPSAHGGEWITSVGALRFSDIAASGSSDGYMKLWRCDPNTKVLQLKNNIPMAGFINSIEFNSNGQFLAAAIGQEHRLGRWSRRPQAKNGIAIVKLLSEETIEKAKLDPSNNYVKHSDRDNEYDDFAGDEEEEDDSGNFFL</sequence>
<keyword evidence="2 5" id="KW-0853">WD repeat</keyword>
<evidence type="ECO:0000256" key="5">
    <source>
        <dbReference type="PROSITE-ProRule" id="PRU00221"/>
    </source>
</evidence>
<feature type="repeat" description="WD" evidence="5">
    <location>
        <begin position="261"/>
        <end position="303"/>
    </location>
</feature>
<dbReference type="AlphaFoldDB" id="D2VE22"/>
<dbReference type="FunCoup" id="D2VE22">
    <property type="interactions" value="496"/>
</dbReference>
<dbReference type="InterPro" id="IPR019775">
    <property type="entry name" value="WD40_repeat_CS"/>
</dbReference>
<name>D2VE22_NAEGR</name>
<feature type="region of interest" description="Disordered" evidence="7">
    <location>
        <begin position="1"/>
        <end position="40"/>
    </location>
</feature>
<dbReference type="PROSITE" id="PS50082">
    <property type="entry name" value="WD_REPEATS_2"/>
    <property type="match status" value="2"/>
</dbReference>
<evidence type="ECO:0000313" key="9">
    <source>
        <dbReference type="Proteomes" id="UP000006671"/>
    </source>
</evidence>
<evidence type="ECO:0000256" key="3">
    <source>
        <dbReference type="ARBA" id="ARBA00022737"/>
    </source>
</evidence>
<dbReference type="KEGG" id="ngr:NAEGRDRAFT_79597"/>
<dbReference type="GO" id="GO:0032040">
    <property type="term" value="C:small-subunit processome"/>
    <property type="evidence" value="ECO:0007669"/>
    <property type="project" value="TreeGrafter"/>
</dbReference>
<dbReference type="EMBL" id="GG738865">
    <property type="protein sequence ID" value="EFC45002.1"/>
    <property type="molecule type" value="Genomic_DNA"/>
</dbReference>
<dbReference type="FunFam" id="2.130.10.10:FF:000509">
    <property type="entry name" value="U3 small nucleolar RNA-interacting protein"/>
    <property type="match status" value="1"/>
</dbReference>
<evidence type="ECO:0000256" key="7">
    <source>
        <dbReference type="SAM" id="MobiDB-lite"/>
    </source>
</evidence>
<gene>
    <name evidence="8" type="ORF">NAEGRDRAFT_79597</name>
</gene>
<dbReference type="GeneID" id="8850310"/>
<dbReference type="PANTHER" id="PTHR19865:SF0">
    <property type="entry name" value="U3 SMALL NUCLEOLAR RNA-INTERACTING PROTEIN 2"/>
    <property type="match status" value="1"/>
</dbReference>
<keyword evidence="6" id="KW-0175">Coiled coil</keyword>
<dbReference type="Proteomes" id="UP000006671">
    <property type="component" value="Unassembled WGS sequence"/>
</dbReference>
<dbReference type="RefSeq" id="XP_002677746.1">
    <property type="nucleotide sequence ID" value="XM_002677700.1"/>
</dbReference>
<keyword evidence="4" id="KW-0539">Nucleus</keyword>
<dbReference type="Pfam" id="PF00400">
    <property type="entry name" value="WD40"/>
    <property type="match status" value="4"/>
</dbReference>
<feature type="coiled-coil region" evidence="6">
    <location>
        <begin position="92"/>
        <end position="119"/>
    </location>
</feature>
<feature type="repeat" description="WD" evidence="5">
    <location>
        <begin position="213"/>
        <end position="247"/>
    </location>
</feature>
<dbReference type="InterPro" id="IPR001680">
    <property type="entry name" value="WD40_rpt"/>
</dbReference>
<dbReference type="OrthoDB" id="189968at2759"/>
<keyword evidence="9" id="KW-1185">Reference proteome</keyword>
<dbReference type="InterPro" id="IPR039241">
    <property type="entry name" value="Rrp9-like"/>
</dbReference>
<dbReference type="PANTHER" id="PTHR19865">
    <property type="entry name" value="U3 SMALL NUCLEOLAR RNA INTERACTING PROTEIN 2"/>
    <property type="match status" value="1"/>
</dbReference>
<dbReference type="VEuPathDB" id="AmoebaDB:NAEGRDRAFT_79597"/>
<evidence type="ECO:0000256" key="6">
    <source>
        <dbReference type="SAM" id="Coils"/>
    </source>
</evidence>